<dbReference type="Proteomes" id="UP000886653">
    <property type="component" value="Unassembled WGS sequence"/>
</dbReference>
<dbReference type="Gene3D" id="1.20.1280.290">
    <property type="match status" value="2"/>
</dbReference>
<keyword evidence="4" id="KW-0677">Repeat</keyword>
<evidence type="ECO:0000256" key="6">
    <source>
        <dbReference type="ARBA" id="ARBA00023136"/>
    </source>
</evidence>
<comment type="caution">
    <text evidence="11">The sequence shown here is derived from an EMBL/GenBank/DDBJ whole genome shotgun (WGS) entry which is preliminary data.</text>
</comment>
<comment type="similarity">
    <text evidence="7 8">Belongs to the MPDU1 (TC 2.A.43.3) family.</text>
</comment>
<dbReference type="InterPro" id="IPR016817">
    <property type="entry name" value="MannP-dilichol_defect-1"/>
</dbReference>
<dbReference type="SMART" id="SM00679">
    <property type="entry name" value="CTNS"/>
    <property type="match status" value="2"/>
</dbReference>
<dbReference type="EMBL" id="MU167239">
    <property type="protein sequence ID" value="KAG0148228.1"/>
    <property type="molecule type" value="Genomic_DNA"/>
</dbReference>
<reference evidence="11" key="1">
    <citation type="submission" date="2013-11" db="EMBL/GenBank/DDBJ databases">
        <title>Genome sequence of the fusiform rust pathogen reveals effectors for host alternation and coevolution with pine.</title>
        <authorList>
            <consortium name="DOE Joint Genome Institute"/>
            <person name="Smith K."/>
            <person name="Pendleton A."/>
            <person name="Kubisiak T."/>
            <person name="Anderson C."/>
            <person name="Salamov A."/>
            <person name="Aerts A."/>
            <person name="Riley R."/>
            <person name="Clum A."/>
            <person name="Lindquist E."/>
            <person name="Ence D."/>
            <person name="Campbell M."/>
            <person name="Kronenberg Z."/>
            <person name="Feau N."/>
            <person name="Dhillon B."/>
            <person name="Hamelin R."/>
            <person name="Burleigh J."/>
            <person name="Smith J."/>
            <person name="Yandell M."/>
            <person name="Nelson C."/>
            <person name="Grigoriev I."/>
            <person name="Davis J."/>
        </authorList>
    </citation>
    <scope>NUCLEOTIDE SEQUENCE</scope>
    <source>
        <strain evidence="11">G11</strain>
    </source>
</reference>
<gene>
    <name evidence="11" type="ORF">CROQUDRAFT_41757</name>
</gene>
<dbReference type="InterPro" id="IPR006603">
    <property type="entry name" value="PQ-loop_rpt"/>
</dbReference>
<evidence type="ECO:0000256" key="2">
    <source>
        <dbReference type="ARBA" id="ARBA00022448"/>
    </source>
</evidence>
<evidence type="ECO:0000256" key="5">
    <source>
        <dbReference type="ARBA" id="ARBA00022989"/>
    </source>
</evidence>
<evidence type="ECO:0000313" key="12">
    <source>
        <dbReference type="Proteomes" id="UP000886653"/>
    </source>
</evidence>
<evidence type="ECO:0000256" key="7">
    <source>
        <dbReference type="ARBA" id="ARBA00038475"/>
    </source>
</evidence>
<comment type="subcellular location">
    <subcellularLocation>
        <location evidence="1 8">Membrane</location>
        <topology evidence="1 8">Multi-pass membrane protein</topology>
    </subcellularLocation>
</comment>
<protein>
    <recommendedName>
        <fullName evidence="8">Mannose-P-dolichol utilization defect 1 protein homolog</fullName>
    </recommendedName>
</protein>
<dbReference type="AlphaFoldDB" id="A0A9P6NLI7"/>
<dbReference type="FunFam" id="1.20.1280.290:FF:000006">
    <property type="entry name" value="mannose-P-dolichol utilization defect 1 protein"/>
    <property type="match status" value="1"/>
</dbReference>
<evidence type="ECO:0000256" key="4">
    <source>
        <dbReference type="ARBA" id="ARBA00022737"/>
    </source>
</evidence>
<organism evidence="11 12">
    <name type="scientific">Cronartium quercuum f. sp. fusiforme G11</name>
    <dbReference type="NCBI Taxonomy" id="708437"/>
    <lineage>
        <taxon>Eukaryota</taxon>
        <taxon>Fungi</taxon>
        <taxon>Dikarya</taxon>
        <taxon>Basidiomycota</taxon>
        <taxon>Pucciniomycotina</taxon>
        <taxon>Pucciniomycetes</taxon>
        <taxon>Pucciniales</taxon>
        <taxon>Coleosporiaceae</taxon>
        <taxon>Cronartium</taxon>
    </lineage>
</organism>
<feature type="compositionally biased region" description="Polar residues" evidence="9">
    <location>
        <begin position="267"/>
        <end position="283"/>
    </location>
</feature>
<accession>A0A9P6NLI7</accession>
<evidence type="ECO:0000256" key="8">
    <source>
        <dbReference type="PIRNR" id="PIRNR023381"/>
    </source>
</evidence>
<dbReference type="PIRSF" id="PIRSF023381">
    <property type="entry name" value="MannP-dilichol_defect-1p"/>
    <property type="match status" value="1"/>
</dbReference>
<keyword evidence="6 8" id="KW-0472">Membrane</keyword>
<proteinExistence type="inferred from homology"/>
<sequence>MSWLYPITHNIPWFIRTPAIALLGTECYTYLIYDLQFDHITCLKYGISKALSLAIVTGSGVVKIPQIFKILRSKSARGLSLSSFILDTIGLIIIVGYNFRHEFALSTYGESFLLLIQNVIIMFFIVTFSQHPQAILIALLTLIIPILILVLILIPSSPIPLSLLQGMLTLTIPLSISSKIPQIIINHTKKSTGQLSFFLVFSSFLGCLARLFTTITETGDQTLLLNFGSGTILNGVLTLQMLRYWKSPSNSNLEHEIELNSTTTAINQSSSSTQPRINLNKPKQWTRKAD</sequence>
<feature type="transmembrane region" description="Helical" evidence="10">
    <location>
        <begin position="159"/>
        <end position="176"/>
    </location>
</feature>
<keyword evidence="5 8" id="KW-1133">Transmembrane helix</keyword>
<keyword evidence="2" id="KW-0813">Transport</keyword>
<dbReference type="GO" id="GO:0016020">
    <property type="term" value="C:membrane"/>
    <property type="evidence" value="ECO:0007669"/>
    <property type="project" value="UniProtKB-SubCell"/>
</dbReference>
<evidence type="ECO:0000313" key="11">
    <source>
        <dbReference type="EMBL" id="KAG0148228.1"/>
    </source>
</evidence>
<feature type="transmembrane region" description="Helical" evidence="10">
    <location>
        <begin position="79"/>
        <end position="99"/>
    </location>
</feature>
<keyword evidence="12" id="KW-1185">Reference proteome</keyword>
<dbReference type="PANTHER" id="PTHR12226:SF2">
    <property type="entry name" value="MANNOSE-P-DOLICHOL UTILIZATION DEFECT 1 PROTEIN"/>
    <property type="match status" value="1"/>
</dbReference>
<evidence type="ECO:0000256" key="1">
    <source>
        <dbReference type="ARBA" id="ARBA00004141"/>
    </source>
</evidence>
<keyword evidence="3 8" id="KW-0812">Transmembrane</keyword>
<dbReference type="PANTHER" id="PTHR12226">
    <property type="entry name" value="MANNOSE-P-DOLICHOL UTILIZATION DEFECT 1 LEC35 -RELATED"/>
    <property type="match status" value="1"/>
</dbReference>
<feature type="transmembrane region" description="Helical" evidence="10">
    <location>
        <begin position="135"/>
        <end position="153"/>
    </location>
</feature>
<feature type="region of interest" description="Disordered" evidence="9">
    <location>
        <begin position="267"/>
        <end position="290"/>
    </location>
</feature>
<feature type="transmembrane region" description="Helical" evidence="10">
    <location>
        <begin position="111"/>
        <end position="128"/>
    </location>
</feature>
<evidence type="ECO:0000256" key="3">
    <source>
        <dbReference type="ARBA" id="ARBA00022692"/>
    </source>
</evidence>
<feature type="transmembrane region" description="Helical" evidence="10">
    <location>
        <begin position="197"/>
        <end position="216"/>
    </location>
</feature>
<name>A0A9P6NLI7_9BASI</name>
<evidence type="ECO:0000256" key="10">
    <source>
        <dbReference type="SAM" id="Phobius"/>
    </source>
</evidence>
<evidence type="ECO:0000256" key="9">
    <source>
        <dbReference type="SAM" id="MobiDB-lite"/>
    </source>
</evidence>
<dbReference type="OrthoDB" id="271506at2759"/>
<dbReference type="Pfam" id="PF04193">
    <property type="entry name" value="PQ-loop"/>
    <property type="match status" value="2"/>
</dbReference>